<accession>A0A133UAT1</accession>
<organism evidence="2 3">
    <name type="scientific">candidate division MSBL1 archaeon SCGC-AAA259A05</name>
    <dbReference type="NCBI Taxonomy" id="1698259"/>
    <lineage>
        <taxon>Archaea</taxon>
        <taxon>Methanobacteriati</taxon>
        <taxon>Methanobacteriota</taxon>
        <taxon>candidate division MSBL1</taxon>
    </lineage>
</organism>
<feature type="transmembrane region" description="Helical" evidence="1">
    <location>
        <begin position="388"/>
        <end position="410"/>
    </location>
</feature>
<keyword evidence="1" id="KW-0472">Membrane</keyword>
<feature type="transmembrane region" description="Helical" evidence="1">
    <location>
        <begin position="306"/>
        <end position="326"/>
    </location>
</feature>
<dbReference type="Proteomes" id="UP000070163">
    <property type="component" value="Unassembled WGS sequence"/>
</dbReference>
<dbReference type="Pfam" id="PF04165">
    <property type="entry name" value="DUF401"/>
    <property type="match status" value="1"/>
</dbReference>
<dbReference type="EMBL" id="LHXJ01000013">
    <property type="protein sequence ID" value="KXA91307.1"/>
    <property type="molecule type" value="Genomic_DNA"/>
</dbReference>
<name>A0A133UAT1_9EURY</name>
<feature type="transmembrane region" description="Helical" evidence="1">
    <location>
        <begin position="28"/>
        <end position="45"/>
    </location>
</feature>
<keyword evidence="3" id="KW-1185">Reference proteome</keyword>
<feature type="transmembrane region" description="Helical" evidence="1">
    <location>
        <begin position="214"/>
        <end position="234"/>
    </location>
</feature>
<sequence>MWNLLGLLISFVLIVSLVKIGKRFGLSMLLAAMVLTAFSLEHMSISEVFSVFRAAVVDLDTIGFAIGVLFIGILANSMKETGEIEGIIGNLRSIMPRQGILASIPAVFGLLPVPGGALMSAPMVDEEGEHMKISKATRAFFNLWFRHVGFLVFPLAPPLLLLAGEAEVGLHWLILIQVPIFLLSVLVGIFLLWGEVRKNNQFKEKEANLPEAEASPLLGDFSPIIVSVVLFLLFSYLTPLSFYLSLVVSLPVGIAVSFSVKKVSEKSVYQVLKEGISLDLPLAVLGIMVFREVVLSSGLRDTLADIFLGSFLPLPVLILLISFLLGFSMGHNLGAVGVSYAVLASVISGNLPLIALVYVSSFFGYLISPIHLCVVVSYEYFDPNLGDFYKLYLLPTFVVLFISTVFFAVLG</sequence>
<feature type="transmembrane region" description="Helical" evidence="1">
    <location>
        <begin position="170"/>
        <end position="193"/>
    </location>
</feature>
<feature type="transmembrane region" description="Helical" evidence="1">
    <location>
        <begin position="362"/>
        <end position="381"/>
    </location>
</feature>
<dbReference type="PANTHER" id="PTHR39556:SF1">
    <property type="entry name" value="PROTEIN, PUTATIVE-RELATED"/>
    <property type="match status" value="1"/>
</dbReference>
<feature type="transmembrane region" description="Helical" evidence="1">
    <location>
        <begin position="240"/>
        <end position="260"/>
    </location>
</feature>
<protein>
    <recommendedName>
        <fullName evidence="4">DUF401 family protein</fullName>
    </recommendedName>
</protein>
<comment type="caution">
    <text evidence="2">The sequence shown here is derived from an EMBL/GenBank/DDBJ whole genome shotgun (WGS) entry which is preliminary data.</text>
</comment>
<evidence type="ECO:0000256" key="1">
    <source>
        <dbReference type="SAM" id="Phobius"/>
    </source>
</evidence>
<dbReference type="InterPro" id="IPR007294">
    <property type="entry name" value="DUF401"/>
</dbReference>
<evidence type="ECO:0008006" key="4">
    <source>
        <dbReference type="Google" id="ProtNLM"/>
    </source>
</evidence>
<feature type="transmembrane region" description="Helical" evidence="1">
    <location>
        <begin position="57"/>
        <end position="75"/>
    </location>
</feature>
<proteinExistence type="predicted"/>
<keyword evidence="1" id="KW-0812">Transmembrane</keyword>
<evidence type="ECO:0000313" key="3">
    <source>
        <dbReference type="Proteomes" id="UP000070163"/>
    </source>
</evidence>
<feature type="transmembrane region" description="Helical" evidence="1">
    <location>
        <begin position="143"/>
        <end position="164"/>
    </location>
</feature>
<gene>
    <name evidence="2" type="ORF">AKJ57_01690</name>
</gene>
<feature type="transmembrane region" description="Helical" evidence="1">
    <location>
        <begin position="333"/>
        <end position="356"/>
    </location>
</feature>
<dbReference type="PANTHER" id="PTHR39556">
    <property type="entry name" value="PROTEIN, PUTATIVE-RELATED"/>
    <property type="match status" value="1"/>
</dbReference>
<reference evidence="2 3" key="1">
    <citation type="journal article" date="2016" name="Sci. Rep.">
        <title>Metabolic traits of an uncultured archaeal lineage -MSBL1- from brine pools of the Red Sea.</title>
        <authorList>
            <person name="Mwirichia R."/>
            <person name="Alam I."/>
            <person name="Rashid M."/>
            <person name="Vinu M."/>
            <person name="Ba-Alawi W."/>
            <person name="Anthony Kamau A."/>
            <person name="Kamanda Ngugi D."/>
            <person name="Goker M."/>
            <person name="Klenk H.P."/>
            <person name="Bajic V."/>
            <person name="Stingl U."/>
        </authorList>
    </citation>
    <scope>NUCLEOTIDE SEQUENCE [LARGE SCALE GENOMIC DNA]</scope>
    <source>
        <strain evidence="2">SCGC-AAA259A05</strain>
    </source>
</reference>
<evidence type="ECO:0000313" key="2">
    <source>
        <dbReference type="EMBL" id="KXA91307.1"/>
    </source>
</evidence>
<keyword evidence="1" id="KW-1133">Transmembrane helix</keyword>
<dbReference type="AlphaFoldDB" id="A0A133UAT1"/>